<name>A0A9W7MLH1_HIBTR</name>
<keyword evidence="5" id="KW-0539">Nucleus</keyword>
<feature type="compositionally biased region" description="Polar residues" evidence="6">
    <location>
        <begin position="206"/>
        <end position="223"/>
    </location>
</feature>
<dbReference type="InterPro" id="IPR017930">
    <property type="entry name" value="Myb_dom"/>
</dbReference>
<evidence type="ECO:0000259" key="7">
    <source>
        <dbReference type="PROSITE" id="PS50090"/>
    </source>
</evidence>
<dbReference type="OrthoDB" id="118550at2759"/>
<evidence type="ECO:0000313" key="10">
    <source>
        <dbReference type="EMBL" id="GMJ06504.1"/>
    </source>
</evidence>
<dbReference type="GO" id="GO:0005634">
    <property type="term" value="C:nucleus"/>
    <property type="evidence" value="ECO:0007669"/>
    <property type="project" value="UniProtKB-SubCell"/>
</dbReference>
<dbReference type="FunFam" id="1.10.10.60:FF:000023">
    <property type="entry name" value="protein REVEILLE 6 isoform X1"/>
    <property type="match status" value="1"/>
</dbReference>
<dbReference type="EMBL" id="BSYR01000045">
    <property type="protein sequence ID" value="GMJ06504.1"/>
    <property type="molecule type" value="Genomic_DNA"/>
</dbReference>
<dbReference type="InterPro" id="IPR017884">
    <property type="entry name" value="SANT_dom"/>
</dbReference>
<dbReference type="CDD" id="cd00167">
    <property type="entry name" value="SANT"/>
    <property type="match status" value="1"/>
</dbReference>
<dbReference type="GO" id="GO:0010468">
    <property type="term" value="P:regulation of gene expression"/>
    <property type="evidence" value="ECO:0007669"/>
    <property type="project" value="UniProtKB-ARBA"/>
</dbReference>
<dbReference type="Proteomes" id="UP001165190">
    <property type="component" value="Unassembled WGS sequence"/>
</dbReference>
<evidence type="ECO:0000256" key="6">
    <source>
        <dbReference type="SAM" id="MobiDB-lite"/>
    </source>
</evidence>
<dbReference type="SMART" id="SM00717">
    <property type="entry name" value="SANT"/>
    <property type="match status" value="1"/>
</dbReference>
<proteinExistence type="predicted"/>
<evidence type="ECO:0000256" key="2">
    <source>
        <dbReference type="ARBA" id="ARBA00023015"/>
    </source>
</evidence>
<dbReference type="InterPro" id="IPR006447">
    <property type="entry name" value="Myb_dom_plants"/>
</dbReference>
<dbReference type="PROSITE" id="PS51293">
    <property type="entry name" value="SANT"/>
    <property type="match status" value="1"/>
</dbReference>
<feature type="domain" description="Myb-like" evidence="7">
    <location>
        <begin position="54"/>
        <end position="104"/>
    </location>
</feature>
<comment type="subcellular location">
    <subcellularLocation>
        <location evidence="1">Nucleus</location>
    </subcellularLocation>
</comment>
<evidence type="ECO:0000256" key="4">
    <source>
        <dbReference type="ARBA" id="ARBA00023163"/>
    </source>
</evidence>
<feature type="region of interest" description="Disordered" evidence="6">
    <location>
        <begin position="191"/>
        <end position="224"/>
    </location>
</feature>
<feature type="domain" description="SANT" evidence="8">
    <location>
        <begin position="57"/>
        <end position="108"/>
    </location>
</feature>
<dbReference type="Gene3D" id="1.10.10.60">
    <property type="entry name" value="Homeodomain-like"/>
    <property type="match status" value="1"/>
</dbReference>
<keyword evidence="2" id="KW-0805">Transcription regulation</keyword>
<feature type="compositionally biased region" description="Polar residues" evidence="6">
    <location>
        <begin position="136"/>
        <end position="148"/>
    </location>
</feature>
<evidence type="ECO:0000256" key="1">
    <source>
        <dbReference type="ARBA" id="ARBA00004123"/>
    </source>
</evidence>
<evidence type="ECO:0000256" key="3">
    <source>
        <dbReference type="ARBA" id="ARBA00023125"/>
    </source>
</evidence>
<comment type="caution">
    <text evidence="10">The sequence shown here is derived from an EMBL/GenBank/DDBJ whole genome shotgun (WGS) entry which is preliminary data.</text>
</comment>
<dbReference type="PROSITE" id="PS50090">
    <property type="entry name" value="MYB_LIKE"/>
    <property type="match status" value="1"/>
</dbReference>
<feature type="region of interest" description="Disordered" evidence="6">
    <location>
        <begin position="108"/>
        <end position="148"/>
    </location>
</feature>
<reference evidence="10" key="1">
    <citation type="submission" date="2023-05" db="EMBL/GenBank/DDBJ databases">
        <title>Genome and transcriptome analyses reveal genes involved in the formation of fine ridges on petal epidermal cells in Hibiscus trionum.</title>
        <authorList>
            <person name="Koshimizu S."/>
            <person name="Masuda S."/>
            <person name="Ishii T."/>
            <person name="Shirasu K."/>
            <person name="Hoshino A."/>
            <person name="Arita M."/>
        </authorList>
    </citation>
    <scope>NUCLEOTIDE SEQUENCE</scope>
    <source>
        <strain evidence="10">Hamamatsu line</strain>
    </source>
</reference>
<dbReference type="PANTHER" id="PTHR12802:SF103">
    <property type="entry name" value="PROTEIN REVEILLE 6"/>
    <property type="match status" value="1"/>
</dbReference>
<dbReference type="AlphaFoldDB" id="A0A9W7MLH1"/>
<dbReference type="InterPro" id="IPR009057">
    <property type="entry name" value="Homeodomain-like_sf"/>
</dbReference>
<dbReference type="NCBIfam" id="TIGR01557">
    <property type="entry name" value="myb_SHAQKYF"/>
    <property type="match status" value="1"/>
</dbReference>
<dbReference type="Pfam" id="PF24904">
    <property type="entry name" value="RVE6"/>
    <property type="match status" value="1"/>
</dbReference>
<accession>A0A9W7MLH1</accession>
<dbReference type="Pfam" id="PF00249">
    <property type="entry name" value="Myb_DNA-binding"/>
    <property type="match status" value="1"/>
</dbReference>
<sequence length="311" mass="34114">MVSNNPNPAEGFYLDPTGMALPGLGPFATTDAAAAVSTVSSSDDPNKKIRKPYTITKSRESWTEPEHDKFLEALQLFDRDWKKIEAFVGSKTVIQIRSHAQKYFLKVQKSGTNEHLPPPRPKRKAAHPYPQKASKIAQTQPQVSGSFQSSTALVDTGHVLRSDPSLMLMDPITSAASSSWTNNEQTISFSQAKKGSVMANKPCGSVDSTPKTGQTGEITNQGNHGHALRVLPDFAQVYNFIGSVFDPNTTSHLQKLKKMDPIDVETVLLLMRNLSINLTSPDFEDHRKLLSSYEIDTETIYHVGACKAVGT</sequence>
<dbReference type="PROSITE" id="PS51294">
    <property type="entry name" value="HTH_MYB"/>
    <property type="match status" value="1"/>
</dbReference>
<keyword evidence="4" id="KW-0804">Transcription</keyword>
<keyword evidence="11" id="KW-1185">Reference proteome</keyword>
<dbReference type="PANTHER" id="PTHR12802">
    <property type="entry name" value="SWI/SNF COMPLEX-RELATED"/>
    <property type="match status" value="1"/>
</dbReference>
<keyword evidence="3" id="KW-0238">DNA-binding</keyword>
<protein>
    <submittedName>
        <fullName evidence="10">REVEILLE 6</fullName>
    </submittedName>
</protein>
<organism evidence="10 11">
    <name type="scientific">Hibiscus trionum</name>
    <name type="common">Flower of an hour</name>
    <dbReference type="NCBI Taxonomy" id="183268"/>
    <lineage>
        <taxon>Eukaryota</taxon>
        <taxon>Viridiplantae</taxon>
        <taxon>Streptophyta</taxon>
        <taxon>Embryophyta</taxon>
        <taxon>Tracheophyta</taxon>
        <taxon>Spermatophyta</taxon>
        <taxon>Magnoliopsida</taxon>
        <taxon>eudicotyledons</taxon>
        <taxon>Gunneridae</taxon>
        <taxon>Pentapetalae</taxon>
        <taxon>rosids</taxon>
        <taxon>malvids</taxon>
        <taxon>Malvales</taxon>
        <taxon>Malvaceae</taxon>
        <taxon>Malvoideae</taxon>
        <taxon>Hibiscus</taxon>
    </lineage>
</organism>
<dbReference type="InterPro" id="IPR001005">
    <property type="entry name" value="SANT/Myb"/>
</dbReference>
<evidence type="ECO:0000256" key="5">
    <source>
        <dbReference type="ARBA" id="ARBA00023242"/>
    </source>
</evidence>
<evidence type="ECO:0000259" key="9">
    <source>
        <dbReference type="PROSITE" id="PS51294"/>
    </source>
</evidence>
<evidence type="ECO:0000259" key="8">
    <source>
        <dbReference type="PROSITE" id="PS51293"/>
    </source>
</evidence>
<feature type="domain" description="HTH myb-type" evidence="9">
    <location>
        <begin position="54"/>
        <end position="108"/>
    </location>
</feature>
<gene>
    <name evidence="10" type="ORF">HRI_004319600</name>
</gene>
<dbReference type="SUPFAM" id="SSF46689">
    <property type="entry name" value="Homeodomain-like"/>
    <property type="match status" value="1"/>
</dbReference>
<evidence type="ECO:0000313" key="11">
    <source>
        <dbReference type="Proteomes" id="UP001165190"/>
    </source>
</evidence>
<dbReference type="GO" id="GO:0003677">
    <property type="term" value="F:DNA binding"/>
    <property type="evidence" value="ECO:0007669"/>
    <property type="project" value="UniProtKB-KW"/>
</dbReference>